<dbReference type="CDD" id="cd12394">
    <property type="entry name" value="RRM1_RBM34"/>
    <property type="match status" value="1"/>
</dbReference>
<evidence type="ECO:0000256" key="11">
    <source>
        <dbReference type="ARBA" id="ARBA00075574"/>
    </source>
</evidence>
<evidence type="ECO:0000256" key="10">
    <source>
        <dbReference type="ARBA" id="ARBA00067871"/>
    </source>
</evidence>
<dbReference type="EMBL" id="JAPFRF010000002">
    <property type="protein sequence ID" value="KAJ7342269.1"/>
    <property type="molecule type" value="Genomic_DNA"/>
</dbReference>
<evidence type="ECO:0000256" key="13">
    <source>
        <dbReference type="SAM" id="MobiDB-lite"/>
    </source>
</evidence>
<dbReference type="Proteomes" id="UP001142489">
    <property type="component" value="Unassembled WGS sequence"/>
</dbReference>
<evidence type="ECO:0000259" key="14">
    <source>
        <dbReference type="PROSITE" id="PS50102"/>
    </source>
</evidence>
<evidence type="ECO:0000256" key="6">
    <source>
        <dbReference type="ARBA" id="ARBA00022843"/>
    </source>
</evidence>
<dbReference type="InterPro" id="IPR034221">
    <property type="entry name" value="RBM34_RRM2"/>
</dbReference>
<comment type="caution">
    <text evidence="15">The sequence shown here is derived from an EMBL/GenBank/DDBJ whole genome shotgun (WGS) entry which is preliminary data.</text>
</comment>
<keyword evidence="9" id="KW-0539">Nucleus</keyword>
<evidence type="ECO:0000256" key="1">
    <source>
        <dbReference type="ARBA" id="ARBA00004604"/>
    </source>
</evidence>
<feature type="domain" description="RRM" evidence="14">
    <location>
        <begin position="178"/>
        <end position="273"/>
    </location>
</feature>
<dbReference type="GO" id="GO:0003723">
    <property type="term" value="F:RNA binding"/>
    <property type="evidence" value="ECO:0007669"/>
    <property type="project" value="UniProtKB-UniRule"/>
</dbReference>
<comment type="similarity">
    <text evidence="2">Belongs to the RRM RBM34 family.</text>
</comment>
<feature type="domain" description="RRM" evidence="14">
    <location>
        <begin position="281"/>
        <end position="358"/>
    </location>
</feature>
<keyword evidence="7 12" id="KW-0694">RNA-binding</keyword>
<evidence type="ECO:0000313" key="16">
    <source>
        <dbReference type="Proteomes" id="UP001142489"/>
    </source>
</evidence>
<keyword evidence="4" id="KW-0597">Phosphoprotein</keyword>
<dbReference type="FunFam" id="3.30.70.330:FF:000511">
    <property type="entry name" value="RNA binding motif protein 34"/>
    <property type="match status" value="1"/>
</dbReference>
<evidence type="ECO:0000256" key="9">
    <source>
        <dbReference type="ARBA" id="ARBA00023242"/>
    </source>
</evidence>
<comment type="subcellular location">
    <subcellularLocation>
        <location evidence="1">Nucleus</location>
        <location evidence="1">Nucleolus</location>
    </subcellularLocation>
</comment>
<dbReference type="SMART" id="SM00360">
    <property type="entry name" value="RRM"/>
    <property type="match status" value="2"/>
</dbReference>
<dbReference type="Pfam" id="PF00076">
    <property type="entry name" value="RRM_1"/>
    <property type="match status" value="2"/>
</dbReference>
<sequence length="403" mass="44979">MKASKAVKIGKGNGKGCEKDPVATSQEDYVVGQVANSLFPNSPTASATGPLVQLFNAPVAETQPVYVAVPRERKKRKHIEEEIAKDAPTTNSKKEPLKKLKKANRKDLSLGEERLTKRECALQQADEEESKEAQVKQKLKNRHSQLIAKRLSASDEGAGIKQKKKQVNSVEEALKNKRTVFVGSLPVSCTAQMLKTFFKEYGQIESVRFRSLIPAEDAPTKKMAAIKRKVHPNMKYVNAYVVFKEESAAHNALKCNGTEFVSGFHIRVDLASKSTCHDNKRSVFVGNLPYDIDDDTVRNHFFDCGTVTGVRIVRDRNTGIGKGFGYVLFETTDAVHLALKLNNSELKGRRLRVQRCAEQQKTQQKSLDKNVKKPIGHKYAKAFSQKNESTLQVVLLLVKKQSQ</sequence>
<dbReference type="PANTHER" id="PTHR23236">
    <property type="entry name" value="EUKARYOTIC TRANSLATION INITIATION FACTOR 4B/4H"/>
    <property type="match status" value="1"/>
</dbReference>
<dbReference type="GO" id="GO:0005730">
    <property type="term" value="C:nucleolus"/>
    <property type="evidence" value="ECO:0007669"/>
    <property type="project" value="UniProtKB-SubCell"/>
</dbReference>
<dbReference type="AlphaFoldDB" id="A0A9Q0Y4J4"/>
<accession>A0A9Q0Y4J4</accession>
<dbReference type="OrthoDB" id="442677at2759"/>
<dbReference type="InterPro" id="IPR012677">
    <property type="entry name" value="Nucleotide-bd_a/b_plait_sf"/>
</dbReference>
<evidence type="ECO:0000256" key="4">
    <source>
        <dbReference type="ARBA" id="ARBA00022553"/>
    </source>
</evidence>
<evidence type="ECO:0000256" key="12">
    <source>
        <dbReference type="PROSITE-ProRule" id="PRU00176"/>
    </source>
</evidence>
<evidence type="ECO:0000256" key="2">
    <source>
        <dbReference type="ARBA" id="ARBA00007077"/>
    </source>
</evidence>
<dbReference type="PROSITE" id="PS50102">
    <property type="entry name" value="RRM"/>
    <property type="match status" value="2"/>
</dbReference>
<dbReference type="PANTHER" id="PTHR23236:SF25">
    <property type="entry name" value="RNA-BINDING PROTEIN 34"/>
    <property type="match status" value="1"/>
</dbReference>
<evidence type="ECO:0000256" key="5">
    <source>
        <dbReference type="ARBA" id="ARBA00022737"/>
    </source>
</evidence>
<dbReference type="SUPFAM" id="SSF54928">
    <property type="entry name" value="RNA-binding domain, RBD"/>
    <property type="match status" value="2"/>
</dbReference>
<evidence type="ECO:0000256" key="8">
    <source>
        <dbReference type="ARBA" id="ARBA00022990"/>
    </source>
</evidence>
<keyword evidence="16" id="KW-1185">Reference proteome</keyword>
<feature type="region of interest" description="Disordered" evidence="13">
    <location>
        <begin position="122"/>
        <end position="141"/>
    </location>
</feature>
<dbReference type="FunFam" id="3.30.70.330:FF:000561">
    <property type="entry name" value="RNA-binding protein 34 isoform X2"/>
    <property type="match status" value="1"/>
</dbReference>
<evidence type="ECO:0000256" key="7">
    <source>
        <dbReference type="ARBA" id="ARBA00022884"/>
    </source>
</evidence>
<organism evidence="15 16">
    <name type="scientific">Phrynocephalus forsythii</name>
    <dbReference type="NCBI Taxonomy" id="171643"/>
    <lineage>
        <taxon>Eukaryota</taxon>
        <taxon>Metazoa</taxon>
        <taxon>Chordata</taxon>
        <taxon>Craniata</taxon>
        <taxon>Vertebrata</taxon>
        <taxon>Euteleostomi</taxon>
        <taxon>Lepidosauria</taxon>
        <taxon>Squamata</taxon>
        <taxon>Bifurcata</taxon>
        <taxon>Unidentata</taxon>
        <taxon>Episquamata</taxon>
        <taxon>Toxicofera</taxon>
        <taxon>Iguania</taxon>
        <taxon>Acrodonta</taxon>
        <taxon>Agamidae</taxon>
        <taxon>Agaminae</taxon>
        <taxon>Phrynocephalus</taxon>
    </lineage>
</organism>
<proteinExistence type="inferred from homology"/>
<gene>
    <name evidence="15" type="ORF">JRQ81_009985</name>
</gene>
<evidence type="ECO:0000256" key="3">
    <source>
        <dbReference type="ARBA" id="ARBA00022499"/>
    </source>
</evidence>
<dbReference type="CDD" id="cd12395">
    <property type="entry name" value="RRM2_RBM34"/>
    <property type="match status" value="1"/>
</dbReference>
<dbReference type="InterPro" id="IPR000504">
    <property type="entry name" value="RRM_dom"/>
</dbReference>
<keyword evidence="5" id="KW-0677">Repeat</keyword>
<evidence type="ECO:0000313" key="15">
    <source>
        <dbReference type="EMBL" id="KAJ7342269.1"/>
    </source>
</evidence>
<name>A0A9Q0Y4J4_9SAUR</name>
<reference evidence="15" key="1">
    <citation type="journal article" date="2023" name="DNA Res.">
        <title>Chromosome-level genome assembly of Phrynocephalus forsythii using third-generation DNA sequencing and Hi-C analysis.</title>
        <authorList>
            <person name="Qi Y."/>
            <person name="Zhao W."/>
            <person name="Zhao Y."/>
            <person name="Niu C."/>
            <person name="Cao S."/>
            <person name="Zhang Y."/>
        </authorList>
    </citation>
    <scope>NUCLEOTIDE SEQUENCE</scope>
    <source>
        <tissue evidence="15">Muscle</tissue>
    </source>
</reference>
<feature type="region of interest" description="Disordered" evidence="13">
    <location>
        <begin position="1"/>
        <end position="21"/>
    </location>
</feature>
<dbReference type="Gene3D" id="3.30.70.330">
    <property type="match status" value="2"/>
</dbReference>
<keyword evidence="8" id="KW-0007">Acetylation</keyword>
<keyword evidence="6" id="KW-0832">Ubl conjugation</keyword>
<dbReference type="InterPro" id="IPR035979">
    <property type="entry name" value="RBD_domain_sf"/>
</dbReference>
<keyword evidence="3" id="KW-1017">Isopeptide bond</keyword>
<protein>
    <recommendedName>
        <fullName evidence="10">RNA-binding protein 34</fullName>
    </recommendedName>
    <alternativeName>
        <fullName evidence="11">RNA-binding motif protein 34</fullName>
    </alternativeName>
</protein>
<feature type="region of interest" description="Disordered" evidence="13">
    <location>
        <begin position="78"/>
        <end position="109"/>
    </location>
</feature>